<evidence type="ECO:0000259" key="2">
    <source>
        <dbReference type="Pfam" id="PF00534"/>
    </source>
</evidence>
<name>K9U0Q1_CHRTP</name>
<dbReference type="AlphaFoldDB" id="K9U0Q1"/>
<dbReference type="GO" id="GO:0009103">
    <property type="term" value="P:lipopolysaccharide biosynthetic process"/>
    <property type="evidence" value="ECO:0007669"/>
    <property type="project" value="TreeGrafter"/>
</dbReference>
<dbReference type="CDD" id="cd03801">
    <property type="entry name" value="GT4_PimA-like"/>
    <property type="match status" value="1"/>
</dbReference>
<dbReference type="CDD" id="cd03809">
    <property type="entry name" value="GT4_MtfB-like"/>
    <property type="match status" value="1"/>
</dbReference>
<keyword evidence="1 4" id="KW-0808">Transferase</keyword>
<dbReference type="Pfam" id="PF00534">
    <property type="entry name" value="Glycos_transf_1"/>
    <property type="match status" value="1"/>
</dbReference>
<dbReference type="Gene3D" id="3.40.50.2000">
    <property type="entry name" value="Glycogen Phosphorylase B"/>
    <property type="match status" value="4"/>
</dbReference>
<keyword evidence="5" id="KW-1185">Reference proteome</keyword>
<dbReference type="GO" id="GO:0016757">
    <property type="term" value="F:glycosyltransferase activity"/>
    <property type="evidence" value="ECO:0007669"/>
    <property type="project" value="InterPro"/>
</dbReference>
<dbReference type="Pfam" id="PF13439">
    <property type="entry name" value="Glyco_transf_4"/>
    <property type="match status" value="1"/>
</dbReference>
<dbReference type="InterPro" id="IPR001296">
    <property type="entry name" value="Glyco_trans_1"/>
</dbReference>
<dbReference type="eggNOG" id="COG0438">
    <property type="taxonomic scope" value="Bacteria"/>
</dbReference>
<feature type="domain" description="Glycosyltransferase subfamily 4-like N-terminal" evidence="3">
    <location>
        <begin position="16"/>
        <end position="169"/>
    </location>
</feature>
<dbReference type="STRING" id="251229.Chro_2287"/>
<dbReference type="PATRIC" id="fig|251229.3.peg.2698"/>
<evidence type="ECO:0000256" key="1">
    <source>
        <dbReference type="ARBA" id="ARBA00022679"/>
    </source>
</evidence>
<dbReference type="Pfam" id="PF13692">
    <property type="entry name" value="Glyco_trans_1_4"/>
    <property type="match status" value="1"/>
</dbReference>
<dbReference type="SUPFAM" id="SSF53756">
    <property type="entry name" value="UDP-Glycosyltransferase/glycogen phosphorylase"/>
    <property type="match status" value="2"/>
</dbReference>
<dbReference type="Proteomes" id="UP000010384">
    <property type="component" value="Chromosome"/>
</dbReference>
<dbReference type="EMBL" id="CP003597">
    <property type="protein sequence ID" value="AFY87779.1"/>
    <property type="molecule type" value="Genomic_DNA"/>
</dbReference>
<accession>K9U0Q1</accession>
<feature type="domain" description="Glycosyl transferase family 1" evidence="2">
    <location>
        <begin position="183"/>
        <end position="358"/>
    </location>
</feature>
<evidence type="ECO:0000259" key="3">
    <source>
        <dbReference type="Pfam" id="PF13439"/>
    </source>
</evidence>
<dbReference type="InterPro" id="IPR028098">
    <property type="entry name" value="Glyco_trans_4-like_N"/>
</dbReference>
<dbReference type="PANTHER" id="PTHR46401">
    <property type="entry name" value="GLYCOSYLTRANSFERASE WBBK-RELATED"/>
    <property type="match status" value="1"/>
</dbReference>
<evidence type="ECO:0000313" key="5">
    <source>
        <dbReference type="Proteomes" id="UP000010384"/>
    </source>
</evidence>
<reference evidence="4 5" key="1">
    <citation type="submission" date="2012-06" db="EMBL/GenBank/DDBJ databases">
        <title>Finished chromosome of genome of Chroococcidiopsis thermalis PCC 7203.</title>
        <authorList>
            <consortium name="US DOE Joint Genome Institute"/>
            <person name="Gugger M."/>
            <person name="Coursin T."/>
            <person name="Rippka R."/>
            <person name="Tandeau De Marsac N."/>
            <person name="Huntemann M."/>
            <person name="Wei C.-L."/>
            <person name="Han J."/>
            <person name="Detter J.C."/>
            <person name="Han C."/>
            <person name="Tapia R."/>
            <person name="Davenport K."/>
            <person name="Daligault H."/>
            <person name="Erkkila T."/>
            <person name="Gu W."/>
            <person name="Munk A.C.C."/>
            <person name="Teshima H."/>
            <person name="Xu Y."/>
            <person name="Chain P."/>
            <person name="Chen A."/>
            <person name="Krypides N."/>
            <person name="Mavromatis K."/>
            <person name="Markowitz V."/>
            <person name="Szeto E."/>
            <person name="Ivanova N."/>
            <person name="Mikhailova N."/>
            <person name="Ovchinnikova G."/>
            <person name="Pagani I."/>
            <person name="Pati A."/>
            <person name="Goodwin L."/>
            <person name="Peters L."/>
            <person name="Pitluck S."/>
            <person name="Woyke T."/>
            <person name="Kerfeld C."/>
        </authorList>
    </citation>
    <scope>NUCLEOTIDE SEQUENCE [LARGE SCALE GENOMIC DNA]</scope>
    <source>
        <strain evidence="4 5">PCC 7203</strain>
    </source>
</reference>
<evidence type="ECO:0000313" key="4">
    <source>
        <dbReference type="EMBL" id="AFY87779.1"/>
    </source>
</evidence>
<gene>
    <name evidence="4" type="ORF">Chro_2287</name>
</gene>
<organism evidence="4 5">
    <name type="scientific">Chroococcidiopsis thermalis (strain PCC 7203)</name>
    <dbReference type="NCBI Taxonomy" id="251229"/>
    <lineage>
        <taxon>Bacteria</taxon>
        <taxon>Bacillati</taxon>
        <taxon>Cyanobacteriota</taxon>
        <taxon>Cyanophyceae</taxon>
        <taxon>Chroococcidiopsidales</taxon>
        <taxon>Chroococcidiopsidaceae</taxon>
        <taxon>Chroococcidiopsis</taxon>
    </lineage>
</organism>
<dbReference type="KEGG" id="cthe:Chro_2287"/>
<proteinExistence type="predicted"/>
<dbReference type="InParanoid" id="K9U0Q1"/>
<dbReference type="PANTHER" id="PTHR46401:SF2">
    <property type="entry name" value="GLYCOSYLTRANSFERASE WBBK-RELATED"/>
    <property type="match status" value="1"/>
</dbReference>
<protein>
    <submittedName>
        <fullName evidence="4">Glycosyl transferase group 1</fullName>
    </submittedName>
</protein>
<sequence>MNMSKHILLSTDDPGIGGVAQYNRAIICGLAALGYRVTVQITTDKNSIANFEKLGFQNLWLDNENIKDIPCHLAELNLLDKPDIILCSNSCLLSNMVVKQTAIEWGIPYIIVENFVEPYLAERYPTSLDILGHHYMHARAVVAVSENDLSLLHKFFRLPKDKGNVIYYGRPSKYFTPRDLHVRERLRREFGIPQDAVVCFTAGRLEVRKGYHYLLEAIEQLKRNPGWERLYFVWAGGGIEAEFETQLKDTVEQLEIADKVKFLGQISNVLDWLNTSDIFVLPSLLEAFGISIAEAMAKGLPAIASAVGGIPEVLGNTGKLLPDPKISSHATVRDLVKAIRAWSLNPELRYSIGEACRQRAYEMFREERMIEETVAIIENTLLPNGNCEKFVQSSIVVDGIFFQLYKTGIARVWRSLLEEWAEDGFAKHIVVLDRALTAPKIPGIRYRTVPAYDYGNTDTDREMLQQICDEEGADLFISTYYTTPISTPSVFMVYDMIPEVMGWDLNHPMWREKQYAIQHASAYMAISANTAHDLATCFPQIDSQSVTVALCGVQKSFTPASKGEIDRFTNKYGISKPYFLVVGGGAGYKNSLLFFKAFAKLSSKQGFDIVCTGSNSLSEMEFREYTAGSTVHVLQLSDEELSVAYSGAIALVYPSKYEGFGLPVLEAIACGCPVITCANGAIPEVAGESALYVNDEDVDGLANALCDVQKPSIRNSLIAAGFQQAQKFSWSKMAATVSSALVNATLLALNLKEINLIIFPDWSQSEEILCNELEQVIRAIATHSDSSQMTLLVYRGDMNEENAALMLSSVSMNLLMAEDLDVSEGAEISLVGQLGEIQWKALLPQIQARIVLDNEDKEAIAKLPLEKLPQINTESIHLSLM</sequence>
<dbReference type="HOGENOM" id="CLU_326714_0_0_3"/>